<dbReference type="Pfam" id="PF00278">
    <property type="entry name" value="Orn_DAP_Arg_deC"/>
    <property type="match status" value="1"/>
</dbReference>
<dbReference type="PANTHER" id="PTHR43727:SF2">
    <property type="entry name" value="GROUP IV DECARBOXYLASE"/>
    <property type="match status" value="1"/>
</dbReference>
<evidence type="ECO:0000256" key="8">
    <source>
        <dbReference type="RuleBase" id="RU003738"/>
    </source>
</evidence>
<evidence type="ECO:0000256" key="6">
    <source>
        <dbReference type="NCBIfam" id="TIGR01048"/>
    </source>
</evidence>
<keyword evidence="5" id="KW-0028">Amino-acid biosynthesis</keyword>
<name>A0A6N7C1J9_9GAMM</name>
<dbReference type="PANTHER" id="PTHR43727">
    <property type="entry name" value="DIAMINOPIMELATE DECARBOXYLASE"/>
    <property type="match status" value="1"/>
</dbReference>
<evidence type="ECO:0000256" key="5">
    <source>
        <dbReference type="HAMAP-Rule" id="MF_02120"/>
    </source>
</evidence>
<dbReference type="CDD" id="cd06828">
    <property type="entry name" value="PLPDE_III_DapDC"/>
    <property type="match status" value="1"/>
</dbReference>
<proteinExistence type="inferred from homology"/>
<accession>A0A6N7C1J9</accession>
<dbReference type="FunFam" id="3.20.20.10:FF:000003">
    <property type="entry name" value="Diaminopimelate decarboxylase"/>
    <property type="match status" value="1"/>
</dbReference>
<feature type="active site" description="Proton donor" evidence="7">
    <location>
        <position position="384"/>
    </location>
</feature>
<feature type="binding site" evidence="5">
    <location>
        <position position="385"/>
    </location>
    <ligand>
        <name>substrate</name>
    </ligand>
</feature>
<dbReference type="PRINTS" id="PR01179">
    <property type="entry name" value="ODADCRBXLASE"/>
</dbReference>
<dbReference type="SUPFAM" id="SSF50621">
    <property type="entry name" value="Alanine racemase C-terminal domain-like"/>
    <property type="match status" value="1"/>
</dbReference>
<evidence type="ECO:0000259" key="10">
    <source>
        <dbReference type="Pfam" id="PF02784"/>
    </source>
</evidence>
<evidence type="ECO:0000256" key="1">
    <source>
        <dbReference type="ARBA" id="ARBA00001933"/>
    </source>
</evidence>
<comment type="pathway">
    <text evidence="5 8">Amino-acid biosynthesis; L-lysine biosynthesis via DAP pathway; L-lysine from DL-2,6-diaminopimelate: step 1/1.</text>
</comment>
<comment type="caution">
    <text evidence="11">The sequence shown here is derived from an EMBL/GenBank/DDBJ whole genome shotgun (WGS) entry which is preliminary data.</text>
</comment>
<dbReference type="SUPFAM" id="SSF51419">
    <property type="entry name" value="PLP-binding barrel"/>
    <property type="match status" value="1"/>
</dbReference>
<dbReference type="EC" id="4.1.1.20" evidence="5 6"/>
<dbReference type="InterPro" id="IPR022643">
    <property type="entry name" value="De-COase2_C"/>
</dbReference>
<feature type="domain" description="Orn/DAP/Arg decarboxylase 2 N-terminal" evidence="10">
    <location>
        <begin position="76"/>
        <end position="317"/>
    </location>
</feature>
<comment type="cofactor">
    <cofactor evidence="1 5 7 8">
        <name>pyridoxal 5'-phosphate</name>
        <dbReference type="ChEBI" id="CHEBI:597326"/>
    </cofactor>
</comment>
<dbReference type="Gene3D" id="2.40.37.10">
    <property type="entry name" value="Lyase, Ornithine Decarboxylase, Chain A, domain 1"/>
    <property type="match status" value="1"/>
</dbReference>
<dbReference type="PRINTS" id="PR01181">
    <property type="entry name" value="DAPDCRBXLASE"/>
</dbReference>
<comment type="subunit">
    <text evidence="5">Homodimer.</text>
</comment>
<feature type="binding site" evidence="5">
    <location>
        <position position="412"/>
    </location>
    <ligand>
        <name>pyridoxal 5'-phosphate</name>
        <dbReference type="ChEBI" id="CHEBI:597326"/>
    </ligand>
</feature>
<comment type="similarity">
    <text evidence="5">Belongs to the Orn/Lys/Arg decarboxylase class-II family. LysA subfamily.</text>
</comment>
<protein>
    <recommendedName>
        <fullName evidence="5 6">Diaminopimelate decarboxylase</fullName>
        <shortName evidence="5">DAP decarboxylase</shortName>
        <shortName evidence="5">DAPDC</shortName>
        <ecNumber evidence="5 6">4.1.1.20</ecNumber>
    </recommendedName>
</protein>
<comment type="function">
    <text evidence="5">Specifically catalyzes the decarboxylation of meso-diaminopimelate (meso-DAP) to L-lysine.</text>
</comment>
<dbReference type="InterPro" id="IPR009006">
    <property type="entry name" value="Ala_racemase/Decarboxylase_C"/>
</dbReference>
<dbReference type="InterPro" id="IPR000183">
    <property type="entry name" value="Orn/DAP/Arg_de-COase"/>
</dbReference>
<evidence type="ECO:0000256" key="3">
    <source>
        <dbReference type="ARBA" id="ARBA00022898"/>
    </source>
</evidence>
<dbReference type="UniPathway" id="UPA00034">
    <property type="reaction ID" value="UER00027"/>
</dbReference>
<keyword evidence="3 5" id="KW-0663">Pyridoxal phosphate</keyword>
<feature type="binding site" evidence="5">
    <location>
        <begin position="310"/>
        <end position="313"/>
    </location>
    <ligand>
        <name>pyridoxal 5'-phosphate</name>
        <dbReference type="ChEBI" id="CHEBI:597326"/>
    </ligand>
</feature>
<dbReference type="PROSITE" id="PS00878">
    <property type="entry name" value="ODR_DC_2_1"/>
    <property type="match status" value="1"/>
</dbReference>
<evidence type="ECO:0000313" key="12">
    <source>
        <dbReference type="Proteomes" id="UP000471465"/>
    </source>
</evidence>
<dbReference type="InterPro" id="IPR002986">
    <property type="entry name" value="DAP_deCOOHase_LysA"/>
</dbReference>
<dbReference type="Pfam" id="PF02784">
    <property type="entry name" value="Orn_Arg_deC_N"/>
    <property type="match status" value="1"/>
</dbReference>
<dbReference type="InterPro" id="IPR022644">
    <property type="entry name" value="De-COase2_N"/>
</dbReference>
<dbReference type="GO" id="GO:0008836">
    <property type="term" value="F:diaminopimelate decarboxylase activity"/>
    <property type="evidence" value="ECO:0007669"/>
    <property type="project" value="UniProtKB-UniRule"/>
</dbReference>
<gene>
    <name evidence="5" type="primary">lysA</name>
    <name evidence="11" type="ORF">FQV37_2346</name>
</gene>
<keyword evidence="4 5" id="KW-0456">Lyase</keyword>
<dbReference type="AlphaFoldDB" id="A0A6N7C1J9"/>
<evidence type="ECO:0000256" key="2">
    <source>
        <dbReference type="ARBA" id="ARBA00022793"/>
    </source>
</evidence>
<dbReference type="GO" id="GO:0030170">
    <property type="term" value="F:pyridoxal phosphate binding"/>
    <property type="evidence" value="ECO:0007669"/>
    <property type="project" value="UniProtKB-UniRule"/>
</dbReference>
<evidence type="ECO:0000256" key="7">
    <source>
        <dbReference type="PIRSR" id="PIRSR600183-50"/>
    </source>
</evidence>
<dbReference type="InterPro" id="IPR029066">
    <property type="entry name" value="PLP-binding_barrel"/>
</dbReference>
<evidence type="ECO:0000313" key="11">
    <source>
        <dbReference type="EMBL" id="KAF0569724.1"/>
    </source>
</evidence>
<dbReference type="InterPro" id="IPR022653">
    <property type="entry name" value="De-COase2_pyr-phos_BS"/>
</dbReference>
<feature type="binding site" evidence="5">
    <location>
        <position position="412"/>
    </location>
    <ligand>
        <name>substrate</name>
    </ligand>
</feature>
<keyword evidence="12" id="KW-1185">Reference proteome</keyword>
<feature type="domain" description="Orn/DAP/Arg decarboxylase 2 C-terminal" evidence="9">
    <location>
        <begin position="66"/>
        <end position="410"/>
    </location>
</feature>
<dbReference type="Proteomes" id="UP000471465">
    <property type="component" value="Unassembled WGS sequence"/>
</dbReference>
<feature type="binding site" evidence="5">
    <location>
        <position position="353"/>
    </location>
    <ligand>
        <name>substrate</name>
    </ligand>
</feature>
<organism evidence="11 12">
    <name type="scientific">Psychrobacter nivimaris</name>
    <dbReference type="NCBI Taxonomy" id="281738"/>
    <lineage>
        <taxon>Bacteria</taxon>
        <taxon>Pseudomonadati</taxon>
        <taxon>Pseudomonadota</taxon>
        <taxon>Gammaproteobacteria</taxon>
        <taxon>Moraxellales</taxon>
        <taxon>Moraxellaceae</taxon>
        <taxon>Psychrobacter</taxon>
    </lineage>
</organism>
<sequence>MSHSELPADLTDSTTGESVTIQTERGLYVDPKALSAHLPALSYRGDALYMEQVSIDELAKQYGTPCYVYSKQAILDVYQAYTDSFASLNHQVCYAVKANSNLAVLGVLAQAGAGFDIVSRGELMRVLAAGGAASRVVFSGVGKTYSDIEYALTQGIGCFNVESISELTLINDVAKSLDKPAPISLRVNPNVDAKTHPYISTGLKDNKFGITHEDALAVYQQAADLSHIDIVGIDCHIGSQLTEVEPFVAALDKVIELIHSLRNAGIELQHIDLGGGLGVRYIDETPVSIDEFAQALLPKLSELGLTVFFEPGRSIVANAGVLLTQVDVLKPTEHKNFAIVDAAMNDLIRPALYQAEMAVIPSVLPSDGIDTDGTQPWDIVGAICETGDFLAKDRLLSLATGDVLAITGAGAYGFTMSSNYNSRPRASEVMVSGDSHQLIRKRETIEALYADEALWQAQ</sequence>
<comment type="catalytic activity">
    <reaction evidence="5 8">
        <text>meso-2,6-diaminopimelate + H(+) = L-lysine + CO2</text>
        <dbReference type="Rhea" id="RHEA:15101"/>
        <dbReference type="ChEBI" id="CHEBI:15378"/>
        <dbReference type="ChEBI" id="CHEBI:16526"/>
        <dbReference type="ChEBI" id="CHEBI:32551"/>
        <dbReference type="ChEBI" id="CHEBI:57791"/>
        <dbReference type="EC" id="4.1.1.20"/>
    </reaction>
</comment>
<feature type="binding site" evidence="5">
    <location>
        <position position="276"/>
    </location>
    <ligand>
        <name>pyridoxal 5'-phosphate</name>
        <dbReference type="ChEBI" id="CHEBI:597326"/>
    </ligand>
</feature>
<dbReference type="EMBL" id="VZIZ01000006">
    <property type="protein sequence ID" value="KAF0569724.1"/>
    <property type="molecule type" value="Genomic_DNA"/>
</dbReference>
<feature type="binding site" evidence="5">
    <location>
        <position position="313"/>
    </location>
    <ligand>
        <name>substrate</name>
    </ligand>
</feature>
<keyword evidence="2 5" id="KW-0210">Decarboxylase</keyword>
<keyword evidence="5 8" id="KW-0457">Lysine biosynthesis</keyword>
<evidence type="ECO:0000259" key="9">
    <source>
        <dbReference type="Pfam" id="PF00278"/>
    </source>
</evidence>
<feature type="binding site" evidence="5">
    <location>
        <position position="349"/>
    </location>
    <ligand>
        <name>substrate</name>
    </ligand>
</feature>
<reference evidence="11 12" key="1">
    <citation type="submission" date="2019-09" db="EMBL/GenBank/DDBJ databases">
        <title>Draft genome sequence of Psychrobacter nivimaris LAMA 639, in search for biotechnological relevant genes.</title>
        <authorList>
            <person name="Lima A.O.S."/>
            <person name="Staloch B.E.K."/>
            <person name="Freitas R.C."/>
            <person name="Niero H."/>
            <person name="Silva M.A.C."/>
        </authorList>
    </citation>
    <scope>NUCLEOTIDE SEQUENCE [LARGE SCALE GENOMIC DNA]</scope>
    <source>
        <strain evidence="11 12">LAMA 639</strain>
    </source>
</reference>
<dbReference type="Gene3D" id="3.20.20.10">
    <property type="entry name" value="Alanine racemase"/>
    <property type="match status" value="1"/>
</dbReference>
<evidence type="ECO:0000256" key="4">
    <source>
        <dbReference type="ARBA" id="ARBA00023239"/>
    </source>
</evidence>
<dbReference type="GO" id="GO:0009089">
    <property type="term" value="P:lysine biosynthetic process via diaminopimelate"/>
    <property type="evidence" value="ECO:0007669"/>
    <property type="project" value="UniProtKB-UniRule"/>
</dbReference>
<feature type="modified residue" description="N6-(pyridoxal phosphate)lysine" evidence="5 7">
    <location>
        <position position="97"/>
    </location>
</feature>
<dbReference type="HAMAP" id="MF_02120">
    <property type="entry name" value="LysA"/>
    <property type="match status" value="1"/>
</dbReference>
<dbReference type="NCBIfam" id="TIGR01048">
    <property type="entry name" value="lysA"/>
    <property type="match status" value="1"/>
</dbReference>